<dbReference type="AlphaFoldDB" id="A0A840PR81"/>
<evidence type="ECO:0000313" key="2">
    <source>
        <dbReference type="Proteomes" id="UP000557217"/>
    </source>
</evidence>
<evidence type="ECO:0000313" key="1">
    <source>
        <dbReference type="EMBL" id="MBB5148999.1"/>
    </source>
</evidence>
<organism evidence="1 2">
    <name type="scientific">Ureibacillus thermosphaericus</name>
    <dbReference type="NCBI Taxonomy" id="51173"/>
    <lineage>
        <taxon>Bacteria</taxon>
        <taxon>Bacillati</taxon>
        <taxon>Bacillota</taxon>
        <taxon>Bacilli</taxon>
        <taxon>Bacillales</taxon>
        <taxon>Caryophanaceae</taxon>
        <taxon>Ureibacillus</taxon>
    </lineage>
</organism>
<dbReference type="RefSeq" id="WP_168412299.1">
    <property type="nucleotide sequence ID" value="NZ_JAAXPW010000013.1"/>
</dbReference>
<keyword evidence="2" id="KW-1185">Reference proteome</keyword>
<sequence>MERKKKRYYFQFRKDINEYFLEILRERIPYFLTFYRQKSQLDNICAISFGVGCSDCTYFVLLSDMLSDRKNVVFVYPGFSKNNSPIYSSIKEKEALVRERIGEKVVFKGN</sequence>
<dbReference type="Proteomes" id="UP000557217">
    <property type="component" value="Unassembled WGS sequence"/>
</dbReference>
<name>A0A840PR81_URETH</name>
<proteinExistence type="predicted"/>
<reference evidence="1 2" key="1">
    <citation type="submission" date="2020-08" db="EMBL/GenBank/DDBJ databases">
        <title>Genomic Encyclopedia of Type Strains, Phase IV (KMG-IV): sequencing the most valuable type-strain genomes for metagenomic binning, comparative biology and taxonomic classification.</title>
        <authorList>
            <person name="Goeker M."/>
        </authorList>
    </citation>
    <scope>NUCLEOTIDE SEQUENCE [LARGE SCALE GENOMIC DNA]</scope>
    <source>
        <strain evidence="1 2">DSM 10633</strain>
    </source>
</reference>
<gene>
    <name evidence="1" type="ORF">HNR36_001385</name>
</gene>
<accession>A0A840PR81</accession>
<comment type="caution">
    <text evidence="1">The sequence shown here is derived from an EMBL/GenBank/DDBJ whole genome shotgun (WGS) entry which is preliminary data.</text>
</comment>
<protein>
    <submittedName>
        <fullName evidence="1">Uncharacterized protein</fullName>
    </submittedName>
</protein>
<dbReference type="EMBL" id="JACHGZ010000013">
    <property type="protein sequence ID" value="MBB5148999.1"/>
    <property type="molecule type" value="Genomic_DNA"/>
</dbReference>